<dbReference type="AlphaFoldDB" id="A0A0A8YQ28"/>
<reference evidence="1" key="2">
    <citation type="journal article" date="2015" name="Data Brief">
        <title>Shoot transcriptome of the giant reed, Arundo donax.</title>
        <authorList>
            <person name="Barrero R.A."/>
            <person name="Guerrero F.D."/>
            <person name="Moolhuijzen P."/>
            <person name="Goolsby J.A."/>
            <person name="Tidwell J."/>
            <person name="Bellgard S.E."/>
            <person name="Bellgard M.I."/>
        </authorList>
    </citation>
    <scope>NUCLEOTIDE SEQUENCE</scope>
    <source>
        <tissue evidence="1">Shoot tissue taken approximately 20 cm above the soil surface</tissue>
    </source>
</reference>
<name>A0A0A8YQ28_ARUDO</name>
<dbReference type="EMBL" id="GBRH01269469">
    <property type="protein sequence ID" value="JAD28426.1"/>
    <property type="molecule type" value="Transcribed_RNA"/>
</dbReference>
<proteinExistence type="predicted"/>
<evidence type="ECO:0000313" key="1">
    <source>
        <dbReference type="EMBL" id="JAD28426.1"/>
    </source>
</evidence>
<accession>A0A0A8YQ28</accession>
<organism evidence="1">
    <name type="scientific">Arundo donax</name>
    <name type="common">Giant reed</name>
    <name type="synonym">Donax arundinaceus</name>
    <dbReference type="NCBI Taxonomy" id="35708"/>
    <lineage>
        <taxon>Eukaryota</taxon>
        <taxon>Viridiplantae</taxon>
        <taxon>Streptophyta</taxon>
        <taxon>Embryophyta</taxon>
        <taxon>Tracheophyta</taxon>
        <taxon>Spermatophyta</taxon>
        <taxon>Magnoliopsida</taxon>
        <taxon>Liliopsida</taxon>
        <taxon>Poales</taxon>
        <taxon>Poaceae</taxon>
        <taxon>PACMAD clade</taxon>
        <taxon>Arundinoideae</taxon>
        <taxon>Arundineae</taxon>
        <taxon>Arundo</taxon>
    </lineage>
</organism>
<sequence length="45" mass="4692">MRGKGVAGMSVESSSVQVYACRQASASLCSPVTWELASNTSVSLR</sequence>
<reference evidence="1" key="1">
    <citation type="submission" date="2014-09" db="EMBL/GenBank/DDBJ databases">
        <authorList>
            <person name="Magalhaes I.L.F."/>
            <person name="Oliveira U."/>
            <person name="Santos F.R."/>
            <person name="Vidigal T.H.D.A."/>
            <person name="Brescovit A.D."/>
            <person name="Santos A.J."/>
        </authorList>
    </citation>
    <scope>NUCLEOTIDE SEQUENCE</scope>
    <source>
        <tissue evidence="1">Shoot tissue taken approximately 20 cm above the soil surface</tissue>
    </source>
</reference>
<protein>
    <submittedName>
        <fullName evidence="1">Uncharacterized protein</fullName>
    </submittedName>
</protein>